<dbReference type="InterPro" id="IPR036390">
    <property type="entry name" value="WH_DNA-bd_sf"/>
</dbReference>
<protein>
    <submittedName>
        <fullName evidence="6">Pca operon transcription factor PcaQ</fullName>
    </submittedName>
</protein>
<proteinExistence type="inferred from homology"/>
<dbReference type="Pfam" id="PF03466">
    <property type="entry name" value="LysR_substrate"/>
    <property type="match status" value="1"/>
</dbReference>
<comment type="caution">
    <text evidence="6">The sequence shown here is derived from an EMBL/GenBank/DDBJ whole genome shotgun (WGS) entry which is preliminary data.</text>
</comment>
<evidence type="ECO:0000259" key="5">
    <source>
        <dbReference type="PROSITE" id="PS50931"/>
    </source>
</evidence>
<gene>
    <name evidence="6" type="primary">pcaQ</name>
    <name evidence="6" type="ORF">ACFPK2_09805</name>
</gene>
<dbReference type="SUPFAM" id="SSF46785">
    <property type="entry name" value="Winged helix' DNA-binding domain"/>
    <property type="match status" value="1"/>
</dbReference>
<comment type="similarity">
    <text evidence="1">Belongs to the LysR transcriptional regulatory family.</text>
</comment>
<evidence type="ECO:0000313" key="6">
    <source>
        <dbReference type="EMBL" id="MFC5293279.1"/>
    </source>
</evidence>
<dbReference type="InterPro" id="IPR000847">
    <property type="entry name" value="LysR_HTH_N"/>
</dbReference>
<name>A0ABW0F5I8_9HYPH</name>
<evidence type="ECO:0000256" key="4">
    <source>
        <dbReference type="ARBA" id="ARBA00023163"/>
    </source>
</evidence>
<keyword evidence="3" id="KW-0238">DNA-binding</keyword>
<dbReference type="InterPro" id="IPR012787">
    <property type="entry name" value="TF_PcaQ"/>
</dbReference>
<sequence length="336" mass="36131">MFGPFYGLQINWEVILADIMPRLRPLNGRIKLRHLVSFLEVARLRSVVKAAALLGLSQPAVSKTVQELEDILGATLFEPSRRPMVLTGPGEVFFRYAGASVTALKQGVSMVGHDGGDSAIAFSVGALPTVSAHVLPRALAEVVSRYGAMRPRIVTGPNDVLMTQLRLGDLDLVIGRMPDPETMRGFAFEHLYSERIALAVRPQHPLLGAASFDMAKVADYQWLLPPPGSVISSTVERYLLTHALRPAAGVIETVSDAFARNYLRLGDGIWFISEGVVAEDVGTGWLAALPADTADTLGPVGLTTRSDTVLPLPAQLLAATLRERALDRAAGKVPRG</sequence>
<keyword evidence="2" id="KW-0805">Transcription regulation</keyword>
<keyword evidence="7" id="KW-1185">Reference proteome</keyword>
<dbReference type="InterPro" id="IPR005119">
    <property type="entry name" value="LysR_subst-bd"/>
</dbReference>
<reference evidence="7" key="1">
    <citation type="journal article" date="2019" name="Int. J. Syst. Evol. Microbiol.">
        <title>The Global Catalogue of Microorganisms (GCM) 10K type strain sequencing project: providing services to taxonomists for standard genome sequencing and annotation.</title>
        <authorList>
            <consortium name="The Broad Institute Genomics Platform"/>
            <consortium name="The Broad Institute Genome Sequencing Center for Infectious Disease"/>
            <person name="Wu L."/>
            <person name="Ma J."/>
        </authorList>
    </citation>
    <scope>NUCLEOTIDE SEQUENCE [LARGE SCALE GENOMIC DNA]</scope>
    <source>
        <strain evidence="7">CGMCC 1.15643</strain>
    </source>
</reference>
<dbReference type="InterPro" id="IPR036388">
    <property type="entry name" value="WH-like_DNA-bd_sf"/>
</dbReference>
<dbReference type="SUPFAM" id="SSF53850">
    <property type="entry name" value="Periplasmic binding protein-like II"/>
    <property type="match status" value="1"/>
</dbReference>
<keyword evidence="4" id="KW-0804">Transcription</keyword>
<dbReference type="PANTHER" id="PTHR30419:SF8">
    <property type="entry name" value="NITROGEN ASSIMILATION TRANSCRIPTIONAL ACTIVATOR-RELATED"/>
    <property type="match status" value="1"/>
</dbReference>
<dbReference type="NCBIfam" id="TIGR02424">
    <property type="entry name" value="TF_pcaQ"/>
    <property type="match status" value="1"/>
</dbReference>
<evidence type="ECO:0000256" key="1">
    <source>
        <dbReference type="ARBA" id="ARBA00009437"/>
    </source>
</evidence>
<dbReference type="EMBL" id="JBHSLI010000003">
    <property type="protein sequence ID" value="MFC5293279.1"/>
    <property type="molecule type" value="Genomic_DNA"/>
</dbReference>
<dbReference type="PRINTS" id="PR00039">
    <property type="entry name" value="HTHLYSR"/>
</dbReference>
<dbReference type="Pfam" id="PF00126">
    <property type="entry name" value="HTH_1"/>
    <property type="match status" value="1"/>
</dbReference>
<dbReference type="InterPro" id="IPR050950">
    <property type="entry name" value="HTH-type_LysR_regulators"/>
</dbReference>
<organism evidence="6 7">
    <name type="scientific">Bosea minatitlanensis</name>
    <dbReference type="NCBI Taxonomy" id="128782"/>
    <lineage>
        <taxon>Bacteria</taxon>
        <taxon>Pseudomonadati</taxon>
        <taxon>Pseudomonadota</taxon>
        <taxon>Alphaproteobacteria</taxon>
        <taxon>Hyphomicrobiales</taxon>
        <taxon>Boseaceae</taxon>
        <taxon>Bosea</taxon>
    </lineage>
</organism>
<feature type="domain" description="HTH lysR-type" evidence="5">
    <location>
        <begin position="30"/>
        <end position="87"/>
    </location>
</feature>
<evidence type="ECO:0000256" key="2">
    <source>
        <dbReference type="ARBA" id="ARBA00023015"/>
    </source>
</evidence>
<evidence type="ECO:0000313" key="7">
    <source>
        <dbReference type="Proteomes" id="UP001595976"/>
    </source>
</evidence>
<dbReference type="Proteomes" id="UP001595976">
    <property type="component" value="Unassembled WGS sequence"/>
</dbReference>
<dbReference type="Gene3D" id="1.10.10.10">
    <property type="entry name" value="Winged helix-like DNA-binding domain superfamily/Winged helix DNA-binding domain"/>
    <property type="match status" value="1"/>
</dbReference>
<dbReference type="PROSITE" id="PS50931">
    <property type="entry name" value="HTH_LYSR"/>
    <property type="match status" value="1"/>
</dbReference>
<evidence type="ECO:0000256" key="3">
    <source>
        <dbReference type="ARBA" id="ARBA00023125"/>
    </source>
</evidence>
<dbReference type="Gene3D" id="3.40.190.10">
    <property type="entry name" value="Periplasmic binding protein-like II"/>
    <property type="match status" value="2"/>
</dbReference>
<accession>A0ABW0F5I8</accession>
<dbReference type="RefSeq" id="WP_311734894.1">
    <property type="nucleotide sequence ID" value="NZ_JAOAOS010000033.1"/>
</dbReference>
<dbReference type="PANTHER" id="PTHR30419">
    <property type="entry name" value="HTH-TYPE TRANSCRIPTIONAL REGULATOR YBHD"/>
    <property type="match status" value="1"/>
</dbReference>